<dbReference type="Proteomes" id="UP000014174">
    <property type="component" value="Unassembled WGS sequence"/>
</dbReference>
<comment type="similarity">
    <text evidence="2">Belongs to the SusD family.</text>
</comment>
<dbReference type="GO" id="GO:0009279">
    <property type="term" value="C:cell outer membrane"/>
    <property type="evidence" value="ECO:0007669"/>
    <property type="project" value="UniProtKB-SubCell"/>
</dbReference>
<evidence type="ECO:0000256" key="1">
    <source>
        <dbReference type="ARBA" id="ARBA00004442"/>
    </source>
</evidence>
<feature type="domain" description="RagB/SusD" evidence="6">
    <location>
        <begin position="310"/>
        <end position="452"/>
    </location>
</feature>
<name>R9GLI8_9SPHI</name>
<evidence type="ECO:0000256" key="5">
    <source>
        <dbReference type="ARBA" id="ARBA00023237"/>
    </source>
</evidence>
<sequence>MKRNIYIQLFCLVLIMIGTTGCEKLLEEEPKATISLGELNPVLLDQTIIGVYEPLTRSRGRLWESRLGLYLELMSDYADGGASQKASSDYTNLLMSPNSLEPTWVCIYEAVGKANLLLANLDANTSLSDDQKSRAYGEAYFIRALCYYNIVRIWGKVPLRLKPIVNSDDVDLPLSEIPEIYDAVIKDLKIAEVNLPAQVPSANAGRATSGAAKVMLADVYLTLKDYTNARDKAKEVIDNKATYGYDLEPSLATLYSPVLATNKEDVFSLKFSQVVGAGSFWASYWADSKAKLAGYSVTGNKFGGIMSKAPIIAGWDNNDLRKQFSLYSTYIINGVVTNAEVEANNYDLRMGKYKDPNAPADTGNGNDFYFYRYADALLIFAEAENKLNGPVNAYAAINQVRRRAYGVSLAVSSTVADLPAGLSQLQFDELVLRERAYEFIGECKRWFDMVRTDKVAEILTGVRAAIPTPARKPIPTKFVFGIPDIELQNNSLAR</sequence>
<comment type="caution">
    <text evidence="8">The sequence shown here is derived from an EMBL/GenBank/DDBJ whole genome shotgun (WGS) entry which is preliminary data.</text>
</comment>
<dbReference type="InterPro" id="IPR011990">
    <property type="entry name" value="TPR-like_helical_dom_sf"/>
</dbReference>
<dbReference type="Gene3D" id="1.25.40.390">
    <property type="match status" value="1"/>
</dbReference>
<dbReference type="eggNOG" id="COG0702">
    <property type="taxonomic scope" value="Bacteria"/>
</dbReference>
<evidence type="ECO:0000259" key="7">
    <source>
        <dbReference type="Pfam" id="PF14322"/>
    </source>
</evidence>
<evidence type="ECO:0000313" key="8">
    <source>
        <dbReference type="EMBL" id="EOR92677.1"/>
    </source>
</evidence>
<keyword evidence="4" id="KW-0472">Membrane</keyword>
<dbReference type="RefSeq" id="WP_016197407.1">
    <property type="nucleotide sequence ID" value="NZ_AQPN01000145.1"/>
</dbReference>
<keyword evidence="9" id="KW-1185">Reference proteome</keyword>
<dbReference type="SUPFAM" id="SSF48452">
    <property type="entry name" value="TPR-like"/>
    <property type="match status" value="1"/>
</dbReference>
<gene>
    <name evidence="8" type="ORF">ADIARSV_4189</name>
</gene>
<feature type="domain" description="SusD-like N-terminal" evidence="7">
    <location>
        <begin position="41"/>
        <end position="221"/>
    </location>
</feature>
<organism evidence="8 9">
    <name type="scientific">Arcticibacter svalbardensis MN12-7</name>
    <dbReference type="NCBI Taxonomy" id="1150600"/>
    <lineage>
        <taxon>Bacteria</taxon>
        <taxon>Pseudomonadati</taxon>
        <taxon>Bacteroidota</taxon>
        <taxon>Sphingobacteriia</taxon>
        <taxon>Sphingobacteriales</taxon>
        <taxon>Sphingobacteriaceae</taxon>
        <taxon>Arcticibacter</taxon>
    </lineage>
</organism>
<dbReference type="OrthoDB" id="5694214at2"/>
<evidence type="ECO:0000256" key="2">
    <source>
        <dbReference type="ARBA" id="ARBA00006275"/>
    </source>
</evidence>
<accession>R9GLI8</accession>
<dbReference type="InterPro" id="IPR012944">
    <property type="entry name" value="SusD_RagB_dom"/>
</dbReference>
<keyword evidence="5" id="KW-0998">Cell outer membrane</keyword>
<evidence type="ECO:0000256" key="3">
    <source>
        <dbReference type="ARBA" id="ARBA00022729"/>
    </source>
</evidence>
<dbReference type="STRING" id="1150600.ADIARSV_4189"/>
<evidence type="ECO:0000256" key="4">
    <source>
        <dbReference type="ARBA" id="ARBA00023136"/>
    </source>
</evidence>
<dbReference type="PATRIC" id="fig|1150600.3.peg.4146"/>
<evidence type="ECO:0000259" key="6">
    <source>
        <dbReference type="Pfam" id="PF07980"/>
    </source>
</evidence>
<dbReference type="EMBL" id="AQPN01000145">
    <property type="protein sequence ID" value="EOR92677.1"/>
    <property type="molecule type" value="Genomic_DNA"/>
</dbReference>
<protein>
    <recommendedName>
        <fullName evidence="10">Outer membrane protein</fullName>
    </recommendedName>
</protein>
<dbReference type="AlphaFoldDB" id="R9GLI8"/>
<dbReference type="InterPro" id="IPR033985">
    <property type="entry name" value="SusD-like_N"/>
</dbReference>
<dbReference type="PROSITE" id="PS51257">
    <property type="entry name" value="PROKAR_LIPOPROTEIN"/>
    <property type="match status" value="1"/>
</dbReference>
<dbReference type="Pfam" id="PF14322">
    <property type="entry name" value="SusD-like_3"/>
    <property type="match status" value="1"/>
</dbReference>
<proteinExistence type="inferred from homology"/>
<evidence type="ECO:0008006" key="10">
    <source>
        <dbReference type="Google" id="ProtNLM"/>
    </source>
</evidence>
<dbReference type="Pfam" id="PF07980">
    <property type="entry name" value="SusD_RagB"/>
    <property type="match status" value="1"/>
</dbReference>
<dbReference type="CDD" id="cd08977">
    <property type="entry name" value="SusD"/>
    <property type="match status" value="1"/>
</dbReference>
<keyword evidence="3" id="KW-0732">Signal</keyword>
<comment type="subcellular location">
    <subcellularLocation>
        <location evidence="1">Cell outer membrane</location>
    </subcellularLocation>
</comment>
<evidence type="ECO:0000313" key="9">
    <source>
        <dbReference type="Proteomes" id="UP000014174"/>
    </source>
</evidence>
<reference evidence="8 9" key="1">
    <citation type="journal article" date="2013" name="Genome Announc.">
        <title>Draft Genome Sequence of Arcticibacter svalbardensis Strain MN12-7T, a Member of the Family Sphingobacteriaceae Isolated from an Arctic Soil Sample.</title>
        <authorList>
            <person name="Shivaji S."/>
            <person name="Ara S."/>
            <person name="Prasad S."/>
            <person name="Manasa B.P."/>
            <person name="Begum Z."/>
            <person name="Singh A."/>
            <person name="Kumar Pinnaka A."/>
        </authorList>
    </citation>
    <scope>NUCLEOTIDE SEQUENCE [LARGE SCALE GENOMIC DNA]</scope>
    <source>
        <strain evidence="8 9">MN12-7</strain>
    </source>
</reference>